<accession>A0A1I2B2Z0</accession>
<keyword evidence="2" id="KW-1185">Reference proteome</keyword>
<dbReference type="STRING" id="930128.SAMN05192532_10249"/>
<dbReference type="InterPro" id="IPR015001">
    <property type="entry name" value="DUF1850"/>
</dbReference>
<reference evidence="1 2" key="1">
    <citation type="submission" date="2016-10" db="EMBL/GenBank/DDBJ databases">
        <authorList>
            <person name="de Groot N.N."/>
        </authorList>
    </citation>
    <scope>NUCLEOTIDE SEQUENCE [LARGE SCALE GENOMIC DNA]</scope>
    <source>
        <strain evidence="1 2">DSM 23995</strain>
    </source>
</reference>
<dbReference type="Proteomes" id="UP000199516">
    <property type="component" value="Unassembled WGS sequence"/>
</dbReference>
<dbReference type="PROSITE" id="PS51257">
    <property type="entry name" value="PROKAR_LIPOPROTEIN"/>
    <property type="match status" value="1"/>
</dbReference>
<gene>
    <name evidence="1" type="ORF">SAMN05192532_10249</name>
</gene>
<protein>
    <recommendedName>
        <fullName evidence="3">DUF1850 domain-containing protein</fullName>
    </recommendedName>
</protein>
<dbReference type="AlphaFoldDB" id="A0A1I2B2Z0"/>
<proteinExistence type="predicted"/>
<evidence type="ECO:0000313" key="2">
    <source>
        <dbReference type="Proteomes" id="UP000199516"/>
    </source>
</evidence>
<dbReference type="Pfam" id="PF08905">
    <property type="entry name" value="DUF1850"/>
    <property type="match status" value="1"/>
</dbReference>
<name>A0A1I2B2Z0_9BACI</name>
<evidence type="ECO:0000313" key="1">
    <source>
        <dbReference type="EMBL" id="SFE50409.1"/>
    </source>
</evidence>
<organism evidence="1 2">
    <name type="scientific">Alteribacillus iranensis</name>
    <dbReference type="NCBI Taxonomy" id="930128"/>
    <lineage>
        <taxon>Bacteria</taxon>
        <taxon>Bacillati</taxon>
        <taxon>Bacillota</taxon>
        <taxon>Bacilli</taxon>
        <taxon>Bacillales</taxon>
        <taxon>Bacillaceae</taxon>
        <taxon>Alteribacillus</taxon>
    </lineage>
</organism>
<evidence type="ECO:0008006" key="3">
    <source>
        <dbReference type="Google" id="ProtNLM"/>
    </source>
</evidence>
<dbReference type="EMBL" id="FONT01000002">
    <property type="protein sequence ID" value="SFE50409.1"/>
    <property type="molecule type" value="Genomic_DNA"/>
</dbReference>
<sequence>MNRMNWYKDGKASVKAFSSILLALPILLASCQSTEYWVVVKHQETGETYWEEEAEIGEKITISWTHSVEKTLWEDQLKVDEEGELILTQTRFQSYGAGVDHENDEKVTFKDGNVVYEDINKKLDCYQWIHSHDAEHKVTFREEHSLMKELPHHEPIEICIESR</sequence>